<keyword evidence="3" id="KW-0804">Transcription</keyword>
<dbReference type="PROSITE" id="PS50977">
    <property type="entry name" value="HTH_TETR_2"/>
    <property type="match status" value="1"/>
</dbReference>
<evidence type="ECO:0000256" key="4">
    <source>
        <dbReference type="PROSITE-ProRule" id="PRU00335"/>
    </source>
</evidence>
<dbReference type="SUPFAM" id="SSF48498">
    <property type="entry name" value="Tetracyclin repressor-like, C-terminal domain"/>
    <property type="match status" value="1"/>
</dbReference>
<accession>A0ABW9XKA5</accession>
<keyword evidence="1" id="KW-0805">Transcription regulation</keyword>
<evidence type="ECO:0000256" key="2">
    <source>
        <dbReference type="ARBA" id="ARBA00023125"/>
    </source>
</evidence>
<keyword evidence="2 4" id="KW-0238">DNA-binding</keyword>
<name>A0ABW9XKA5_9BACL</name>
<sequence>MENRKSEIISFAKSLIQQKGYAAFSYDDISKHFGITKASIHYHFEKKEDLGLAVLNRLHLRLTEFSASIATSRESLEKKLDRFYRLQSEKFAANEICPVSALQTDFELLPERMRVKMQEISRLELTVMQDMITDEASGREADSRAMALVVLAAIKGSLQYGRVINEDMLPEVMSGICQSIIRR</sequence>
<feature type="domain" description="HTH tetR-type" evidence="5">
    <location>
        <begin position="2"/>
        <end position="62"/>
    </location>
</feature>
<organism evidence="6 7">
    <name type="scientific">Paenibacillus glycinis</name>
    <dbReference type="NCBI Taxonomy" id="2697035"/>
    <lineage>
        <taxon>Bacteria</taxon>
        <taxon>Bacillati</taxon>
        <taxon>Bacillota</taxon>
        <taxon>Bacilli</taxon>
        <taxon>Bacillales</taxon>
        <taxon>Paenibacillaceae</taxon>
        <taxon>Paenibacillus</taxon>
    </lineage>
</organism>
<reference evidence="6 7" key="1">
    <citation type="submission" date="2020-01" db="EMBL/GenBank/DDBJ databases">
        <title>Paenibacillus soybeanensis sp. nov. isolated from the nodules of soybean (Glycine max(L.) Merr).</title>
        <authorList>
            <person name="Wang H."/>
        </authorList>
    </citation>
    <scope>NUCLEOTIDE SEQUENCE [LARGE SCALE GENOMIC DNA]</scope>
    <source>
        <strain evidence="6 7">T1</strain>
    </source>
</reference>
<proteinExistence type="predicted"/>
<keyword evidence="7" id="KW-1185">Reference proteome</keyword>
<dbReference type="PRINTS" id="PR00455">
    <property type="entry name" value="HTHTETR"/>
</dbReference>
<evidence type="ECO:0000256" key="3">
    <source>
        <dbReference type="ARBA" id="ARBA00023163"/>
    </source>
</evidence>
<comment type="caution">
    <text evidence="6">The sequence shown here is derived from an EMBL/GenBank/DDBJ whole genome shotgun (WGS) entry which is preliminary data.</text>
</comment>
<dbReference type="Gene3D" id="1.10.357.10">
    <property type="entry name" value="Tetracycline Repressor, domain 2"/>
    <property type="match status" value="1"/>
</dbReference>
<dbReference type="PANTHER" id="PTHR47506">
    <property type="entry name" value="TRANSCRIPTIONAL REGULATORY PROTEIN"/>
    <property type="match status" value="1"/>
</dbReference>
<dbReference type="EMBL" id="JAAAMV010000001">
    <property type="protein sequence ID" value="NBD22986.1"/>
    <property type="molecule type" value="Genomic_DNA"/>
</dbReference>
<dbReference type="InterPro" id="IPR036271">
    <property type="entry name" value="Tet_transcr_reg_TetR-rel_C_sf"/>
</dbReference>
<dbReference type="InterPro" id="IPR009057">
    <property type="entry name" value="Homeodomain-like_sf"/>
</dbReference>
<dbReference type="RefSeq" id="WP_161741316.1">
    <property type="nucleotide sequence ID" value="NZ_JAAAMV010000001.1"/>
</dbReference>
<dbReference type="Proteomes" id="UP000665561">
    <property type="component" value="Unassembled WGS sequence"/>
</dbReference>
<evidence type="ECO:0000256" key="1">
    <source>
        <dbReference type="ARBA" id="ARBA00023015"/>
    </source>
</evidence>
<dbReference type="InterPro" id="IPR001647">
    <property type="entry name" value="HTH_TetR"/>
</dbReference>
<evidence type="ECO:0000313" key="7">
    <source>
        <dbReference type="Proteomes" id="UP000665561"/>
    </source>
</evidence>
<dbReference type="Pfam" id="PF00440">
    <property type="entry name" value="TetR_N"/>
    <property type="match status" value="1"/>
</dbReference>
<dbReference type="PANTHER" id="PTHR47506:SF1">
    <property type="entry name" value="HTH-TYPE TRANSCRIPTIONAL REGULATOR YJDC"/>
    <property type="match status" value="1"/>
</dbReference>
<protein>
    <submittedName>
        <fullName evidence="6">TetR family transcriptional regulator</fullName>
    </submittedName>
</protein>
<feature type="DNA-binding region" description="H-T-H motif" evidence="4">
    <location>
        <begin position="25"/>
        <end position="44"/>
    </location>
</feature>
<gene>
    <name evidence="6" type="ORF">GT019_03770</name>
</gene>
<evidence type="ECO:0000313" key="6">
    <source>
        <dbReference type="EMBL" id="NBD22986.1"/>
    </source>
</evidence>
<evidence type="ECO:0000259" key="5">
    <source>
        <dbReference type="PROSITE" id="PS50977"/>
    </source>
</evidence>
<dbReference type="SUPFAM" id="SSF46689">
    <property type="entry name" value="Homeodomain-like"/>
    <property type="match status" value="1"/>
</dbReference>